<keyword evidence="3" id="KW-0677">Repeat</keyword>
<evidence type="ECO:0000256" key="2">
    <source>
        <dbReference type="ARBA" id="ARBA00022692"/>
    </source>
</evidence>
<dbReference type="EMBL" id="GAMC01009636">
    <property type="protein sequence ID" value="JAB96919.1"/>
    <property type="molecule type" value="mRNA"/>
</dbReference>
<feature type="repeat" description="TPR" evidence="10">
    <location>
        <begin position="451"/>
        <end position="484"/>
    </location>
</feature>
<comment type="similarity">
    <text evidence="9">Belongs to the Tom70 family.</text>
</comment>
<feature type="transmembrane region" description="Helical" evidence="12">
    <location>
        <begin position="12"/>
        <end position="32"/>
    </location>
</feature>
<dbReference type="SMART" id="SM00028">
    <property type="entry name" value="TPR"/>
    <property type="match status" value="9"/>
</dbReference>
<evidence type="ECO:0000256" key="1">
    <source>
        <dbReference type="ARBA" id="ARBA00004572"/>
    </source>
</evidence>
<keyword evidence="2 12" id="KW-0812">Transmembrane</keyword>
<dbReference type="SUPFAM" id="SSF48452">
    <property type="entry name" value="TPR-like"/>
    <property type="match status" value="2"/>
</dbReference>
<dbReference type="PANTHER" id="PTHR46208:SF1">
    <property type="entry name" value="MITOCHONDRIAL IMPORT RECEPTOR SUBUNIT TOM70"/>
    <property type="match status" value="1"/>
</dbReference>
<feature type="repeat" description="TPR" evidence="10">
    <location>
        <begin position="520"/>
        <end position="553"/>
    </location>
</feature>
<organism evidence="13">
    <name type="scientific">Ceratitis capitata</name>
    <name type="common">Mediterranean fruit fly</name>
    <name type="synonym">Tephritis capitata</name>
    <dbReference type="NCBI Taxonomy" id="7213"/>
    <lineage>
        <taxon>Eukaryota</taxon>
        <taxon>Metazoa</taxon>
        <taxon>Ecdysozoa</taxon>
        <taxon>Arthropoda</taxon>
        <taxon>Hexapoda</taxon>
        <taxon>Insecta</taxon>
        <taxon>Pterygota</taxon>
        <taxon>Neoptera</taxon>
        <taxon>Endopterygota</taxon>
        <taxon>Diptera</taxon>
        <taxon>Brachycera</taxon>
        <taxon>Muscomorpha</taxon>
        <taxon>Tephritoidea</taxon>
        <taxon>Tephritidae</taxon>
        <taxon>Ceratitis</taxon>
        <taxon>Ceratitis</taxon>
    </lineage>
</organism>
<dbReference type="GO" id="GO:0005741">
    <property type="term" value="C:mitochondrial outer membrane"/>
    <property type="evidence" value="ECO:0007669"/>
    <property type="project" value="UniProtKB-SubCell"/>
</dbReference>
<feature type="compositionally biased region" description="Basic and acidic residues" evidence="11">
    <location>
        <begin position="52"/>
        <end position="64"/>
    </location>
</feature>
<keyword evidence="5 10" id="KW-0802">TPR repeat</keyword>
<dbReference type="InterPro" id="IPR013105">
    <property type="entry name" value="TPR_2"/>
</dbReference>
<evidence type="ECO:0000256" key="8">
    <source>
        <dbReference type="ARBA" id="ARBA00023136"/>
    </source>
</evidence>
<reference evidence="13" key="2">
    <citation type="journal article" date="2014" name="BMC Genomics">
        <title>A genomic perspective to assessing quality of mass-reared SIT flies used in Mediterranean fruit fly (Ceratitis capitata) eradication in California.</title>
        <authorList>
            <person name="Calla B."/>
            <person name="Hall B."/>
            <person name="Hou S."/>
            <person name="Geib S.M."/>
        </authorList>
    </citation>
    <scope>NUCLEOTIDE SEQUENCE</scope>
</reference>
<dbReference type="Pfam" id="PF13181">
    <property type="entry name" value="TPR_8"/>
    <property type="match status" value="1"/>
</dbReference>
<keyword evidence="6 12" id="KW-1133">Transmembrane helix</keyword>
<sequence>MAYRYGSISLTRWQLALLVGTPVAIGLGIYVYRKSISERKSIGDNDASNNVGDRKKGLPGKDKNQTLSIDGTTEDKEFELKKKKAELESLKLSPLKEATMYKNEGNVCYRNGKYDEAISFYDKAIDKCPSEERTDLAIFYQNRAAAYEMLKKWNRVKEDCTRSLQYNPQYAKAYYRRAKAHEATNDLMDCLDDVTATCILEMFHNNSTIMYADRILKQTGREATERALKEHVPVLPSKYFIYTYLSSFIADPIETITILAPEEGVALKGFARAKKALEDRQYEDVIAACTEEIETSEAESQYKSEALLLRGTFYLLSGNFAAAKHDLDAVINNAAAEVSLHAAALIKRASLHIQQEEKDLGLVDFDAASKLQPNNPDIYHQRAQIYILLDQLNEALSEFEKVIKMAPNHAMAYVQKCYAEYRMSLMSQDQMRLMIVMNEFKNAIEKYPDCVECFSLMGQVLSDQQQFQQADEFYEKALKLAPDNASLHVHRAIMLLQWKGDIEKAITLINHALEVDSKCLLAYETLGTIEVQRANLNHAVDLFEKAIKLAKSKSEMSHLYALRNAAVAQINVTSKLGIDMAKISALAAGIAPPSIGGVVMKFVLRCGAE</sequence>
<accession>W8BUD0</accession>
<dbReference type="AlphaFoldDB" id="W8BUD0"/>
<dbReference type="PANTHER" id="PTHR46208">
    <property type="entry name" value="MITOCHONDRIAL IMPORT RECEPTOR SUBUNIT TOM70"/>
    <property type="match status" value="1"/>
</dbReference>
<evidence type="ECO:0000256" key="6">
    <source>
        <dbReference type="ARBA" id="ARBA00022989"/>
    </source>
</evidence>
<proteinExistence type="evidence at transcript level"/>
<feature type="region of interest" description="Disordered" evidence="11">
    <location>
        <begin position="43"/>
        <end position="68"/>
    </location>
</feature>
<evidence type="ECO:0000256" key="4">
    <source>
        <dbReference type="ARBA" id="ARBA00022787"/>
    </source>
</evidence>
<dbReference type="InterPro" id="IPR011990">
    <property type="entry name" value="TPR-like_helical_dom_sf"/>
</dbReference>
<dbReference type="InterPro" id="IPR019734">
    <property type="entry name" value="TPR_rpt"/>
</dbReference>
<evidence type="ECO:0000256" key="3">
    <source>
        <dbReference type="ARBA" id="ARBA00022737"/>
    </source>
</evidence>
<evidence type="ECO:0000256" key="10">
    <source>
        <dbReference type="PROSITE-ProRule" id="PRU00339"/>
    </source>
</evidence>
<evidence type="ECO:0000256" key="12">
    <source>
        <dbReference type="SAM" id="Phobius"/>
    </source>
</evidence>
<name>W8BUD0_CERCA</name>
<dbReference type="Pfam" id="PF07719">
    <property type="entry name" value="TPR_2"/>
    <property type="match status" value="1"/>
</dbReference>
<dbReference type="GO" id="GO:0030150">
    <property type="term" value="P:protein import into mitochondrial matrix"/>
    <property type="evidence" value="ECO:0007669"/>
    <property type="project" value="TreeGrafter"/>
</dbReference>
<dbReference type="GO" id="GO:0045039">
    <property type="term" value="P:protein insertion into mitochondrial inner membrane"/>
    <property type="evidence" value="ECO:0007669"/>
    <property type="project" value="TreeGrafter"/>
</dbReference>
<dbReference type="GO" id="GO:0008320">
    <property type="term" value="F:protein transmembrane transporter activity"/>
    <property type="evidence" value="ECO:0007669"/>
    <property type="project" value="TreeGrafter"/>
</dbReference>
<evidence type="ECO:0000256" key="9">
    <source>
        <dbReference type="ARBA" id="ARBA00038030"/>
    </source>
</evidence>
<keyword evidence="7" id="KW-0496">Mitochondrion</keyword>
<keyword evidence="13" id="KW-0675">Receptor</keyword>
<gene>
    <name evidence="13" type="primary">TOM70</name>
</gene>
<feature type="repeat" description="TPR" evidence="10">
    <location>
        <begin position="376"/>
        <end position="409"/>
    </location>
</feature>
<dbReference type="EMBL" id="GAMC01009639">
    <property type="protein sequence ID" value="JAB96916.1"/>
    <property type="molecule type" value="mRNA"/>
</dbReference>
<dbReference type="PROSITE" id="PS50005">
    <property type="entry name" value="TPR"/>
    <property type="match status" value="4"/>
</dbReference>
<reference evidence="13" key="1">
    <citation type="submission" date="2013-07" db="EMBL/GenBank/DDBJ databases">
        <authorList>
            <person name="Geib S."/>
        </authorList>
    </citation>
    <scope>NUCLEOTIDE SEQUENCE</scope>
</reference>
<keyword evidence="8 12" id="KW-0472">Membrane</keyword>
<evidence type="ECO:0000256" key="7">
    <source>
        <dbReference type="ARBA" id="ARBA00023128"/>
    </source>
</evidence>
<keyword evidence="4" id="KW-1000">Mitochondrion outer membrane</keyword>
<dbReference type="Pfam" id="PF00515">
    <property type="entry name" value="TPR_1"/>
    <property type="match status" value="1"/>
</dbReference>
<comment type="subcellular location">
    <subcellularLocation>
        <location evidence="1">Mitochondrion outer membrane</location>
        <topology evidence="1">Single-pass membrane protein</topology>
    </subcellularLocation>
</comment>
<dbReference type="GO" id="GO:0030943">
    <property type="term" value="F:mitochondrion targeting sequence binding"/>
    <property type="evidence" value="ECO:0007669"/>
    <property type="project" value="TreeGrafter"/>
</dbReference>
<evidence type="ECO:0000256" key="11">
    <source>
        <dbReference type="SAM" id="MobiDB-lite"/>
    </source>
</evidence>
<evidence type="ECO:0000313" key="13">
    <source>
        <dbReference type="EMBL" id="JAB96916.1"/>
    </source>
</evidence>
<dbReference type="OrthoDB" id="66418at2759"/>
<feature type="repeat" description="TPR" evidence="10">
    <location>
        <begin position="98"/>
        <end position="131"/>
    </location>
</feature>
<evidence type="ECO:0000256" key="5">
    <source>
        <dbReference type="ARBA" id="ARBA00022803"/>
    </source>
</evidence>
<dbReference type="Gene3D" id="1.25.40.10">
    <property type="entry name" value="Tetratricopeptide repeat domain"/>
    <property type="match status" value="2"/>
</dbReference>
<protein>
    <submittedName>
        <fullName evidence="13">Mitochondrial import receptor subunit TOM70</fullName>
    </submittedName>
</protein>